<keyword evidence="1" id="KW-0472">Membrane</keyword>
<keyword evidence="3" id="KW-1185">Reference proteome</keyword>
<feature type="non-terminal residue" evidence="2">
    <location>
        <position position="1"/>
    </location>
</feature>
<dbReference type="AlphaFoldDB" id="A0AAD8AJW0"/>
<accession>A0AAD8AJW0</accession>
<evidence type="ECO:0000313" key="3">
    <source>
        <dbReference type="Proteomes" id="UP001233999"/>
    </source>
</evidence>
<dbReference type="Proteomes" id="UP001233999">
    <property type="component" value="Unassembled WGS sequence"/>
</dbReference>
<organism evidence="2 3">
    <name type="scientific">Diploptera punctata</name>
    <name type="common">Pacific beetle cockroach</name>
    <dbReference type="NCBI Taxonomy" id="6984"/>
    <lineage>
        <taxon>Eukaryota</taxon>
        <taxon>Metazoa</taxon>
        <taxon>Ecdysozoa</taxon>
        <taxon>Arthropoda</taxon>
        <taxon>Hexapoda</taxon>
        <taxon>Insecta</taxon>
        <taxon>Pterygota</taxon>
        <taxon>Neoptera</taxon>
        <taxon>Polyneoptera</taxon>
        <taxon>Dictyoptera</taxon>
        <taxon>Blattodea</taxon>
        <taxon>Blaberoidea</taxon>
        <taxon>Blaberidae</taxon>
        <taxon>Diplopterinae</taxon>
        <taxon>Diploptera</taxon>
    </lineage>
</organism>
<keyword evidence="1" id="KW-0812">Transmembrane</keyword>
<evidence type="ECO:0000256" key="1">
    <source>
        <dbReference type="SAM" id="Phobius"/>
    </source>
</evidence>
<proteinExistence type="predicted"/>
<reference evidence="2" key="2">
    <citation type="submission" date="2023-05" db="EMBL/GenBank/DDBJ databases">
        <authorList>
            <person name="Fouks B."/>
        </authorList>
    </citation>
    <scope>NUCLEOTIDE SEQUENCE</scope>
    <source>
        <strain evidence="2">Stay&amp;Tobe</strain>
        <tissue evidence="2">Testes</tissue>
    </source>
</reference>
<sequence length="57" mass="6376">PRPPQLIILCGIHIYALLGAGTVRKREKLSTVTSKNVRSFTMNYNEQTTTGELYHGT</sequence>
<gene>
    <name evidence="2" type="ORF">L9F63_010490</name>
</gene>
<comment type="caution">
    <text evidence="2">The sequence shown here is derived from an EMBL/GenBank/DDBJ whole genome shotgun (WGS) entry which is preliminary data.</text>
</comment>
<name>A0AAD8AJW0_DIPPU</name>
<reference evidence="2" key="1">
    <citation type="journal article" date="2023" name="IScience">
        <title>Live-bearing cockroach genome reveals convergent evolutionary mechanisms linked to viviparity in insects and beyond.</title>
        <authorList>
            <person name="Fouks B."/>
            <person name="Harrison M.C."/>
            <person name="Mikhailova A.A."/>
            <person name="Marchal E."/>
            <person name="English S."/>
            <person name="Carruthers M."/>
            <person name="Jennings E.C."/>
            <person name="Chiamaka E.L."/>
            <person name="Frigard R.A."/>
            <person name="Pippel M."/>
            <person name="Attardo G.M."/>
            <person name="Benoit J.B."/>
            <person name="Bornberg-Bauer E."/>
            <person name="Tobe S.S."/>
        </authorList>
    </citation>
    <scope>NUCLEOTIDE SEQUENCE</scope>
    <source>
        <strain evidence="2">Stay&amp;Tobe</strain>
    </source>
</reference>
<feature type="transmembrane region" description="Helical" evidence="1">
    <location>
        <begin position="6"/>
        <end position="23"/>
    </location>
</feature>
<keyword evidence="1" id="KW-1133">Transmembrane helix</keyword>
<dbReference type="EMBL" id="JASPKZ010000839">
    <property type="protein sequence ID" value="KAJ9599033.1"/>
    <property type="molecule type" value="Genomic_DNA"/>
</dbReference>
<evidence type="ECO:0000313" key="2">
    <source>
        <dbReference type="EMBL" id="KAJ9599033.1"/>
    </source>
</evidence>
<feature type="non-terminal residue" evidence="2">
    <location>
        <position position="57"/>
    </location>
</feature>
<protein>
    <submittedName>
        <fullName evidence="2">Uncharacterized protein</fullName>
    </submittedName>
</protein>